<comment type="caution">
    <text evidence="7">The sequence shown here is derived from an EMBL/GenBank/DDBJ whole genome shotgun (WGS) entry which is preliminary data.</text>
</comment>
<keyword evidence="3 5" id="KW-0238">DNA-binding</keyword>
<evidence type="ECO:0000313" key="7">
    <source>
        <dbReference type="EMBL" id="MDT0496930.1"/>
    </source>
</evidence>
<dbReference type="PROSITE" id="PS50977">
    <property type="entry name" value="HTH_TETR_2"/>
    <property type="match status" value="1"/>
</dbReference>
<evidence type="ECO:0000313" key="8">
    <source>
        <dbReference type="Proteomes" id="UP001254608"/>
    </source>
</evidence>
<dbReference type="PRINTS" id="PR00455">
    <property type="entry name" value="HTHTETR"/>
</dbReference>
<evidence type="ECO:0000256" key="3">
    <source>
        <dbReference type="ARBA" id="ARBA00023125"/>
    </source>
</evidence>
<dbReference type="Proteomes" id="UP001254608">
    <property type="component" value="Unassembled WGS sequence"/>
</dbReference>
<keyword evidence="1" id="KW-0678">Repressor</keyword>
<dbReference type="SUPFAM" id="SSF48498">
    <property type="entry name" value="Tetracyclin repressor-like, C-terminal domain"/>
    <property type="match status" value="1"/>
</dbReference>
<dbReference type="PANTHER" id="PTHR30055">
    <property type="entry name" value="HTH-TYPE TRANSCRIPTIONAL REGULATOR RUTR"/>
    <property type="match status" value="1"/>
</dbReference>
<feature type="DNA-binding region" description="H-T-H motif" evidence="5">
    <location>
        <begin position="33"/>
        <end position="52"/>
    </location>
</feature>
<name>A0ABU2WHA3_9GAMM</name>
<reference evidence="7 8" key="1">
    <citation type="submission" date="2023-09" db="EMBL/GenBank/DDBJ databases">
        <authorList>
            <person name="Rey-Velasco X."/>
        </authorList>
    </citation>
    <scope>NUCLEOTIDE SEQUENCE [LARGE SCALE GENOMIC DNA]</scope>
    <source>
        <strain evidence="7 8">W345</strain>
    </source>
</reference>
<dbReference type="InterPro" id="IPR050109">
    <property type="entry name" value="HTH-type_TetR-like_transc_reg"/>
</dbReference>
<accession>A0ABU2WHA3</accession>
<feature type="domain" description="HTH tetR-type" evidence="6">
    <location>
        <begin position="10"/>
        <end position="70"/>
    </location>
</feature>
<keyword evidence="4" id="KW-0804">Transcription</keyword>
<keyword evidence="2" id="KW-0805">Transcription regulation</keyword>
<gene>
    <name evidence="7" type="ORF">RM530_06065</name>
</gene>
<dbReference type="InterPro" id="IPR013572">
    <property type="entry name" value="Tscrpt_reg_MAATS_C"/>
</dbReference>
<organism evidence="7 8">
    <name type="scientific">Banduia mediterranea</name>
    <dbReference type="NCBI Taxonomy" id="3075609"/>
    <lineage>
        <taxon>Bacteria</taxon>
        <taxon>Pseudomonadati</taxon>
        <taxon>Pseudomonadota</taxon>
        <taxon>Gammaproteobacteria</taxon>
        <taxon>Nevskiales</taxon>
        <taxon>Algiphilaceae</taxon>
        <taxon>Banduia</taxon>
    </lineage>
</organism>
<dbReference type="Pfam" id="PF00440">
    <property type="entry name" value="TetR_N"/>
    <property type="match status" value="1"/>
</dbReference>
<evidence type="ECO:0000256" key="1">
    <source>
        <dbReference type="ARBA" id="ARBA00022491"/>
    </source>
</evidence>
<dbReference type="InterPro" id="IPR036271">
    <property type="entry name" value="Tet_transcr_reg_TetR-rel_C_sf"/>
</dbReference>
<evidence type="ECO:0000256" key="2">
    <source>
        <dbReference type="ARBA" id="ARBA00023015"/>
    </source>
</evidence>
<dbReference type="PANTHER" id="PTHR30055:SF240">
    <property type="entry name" value="HTH-TYPE TRANSCRIPTIONAL REGULATOR ACRR"/>
    <property type="match status" value="1"/>
</dbReference>
<sequence length="211" mass="24197">MARRTKEEAIQTRESILDAAEDVFREKGVSRSSLEEVARRAGCTRGAVYWHFANKRELLLAMCRRMDATIAIHREQMQRAAVDDPIGALRNFLRYIVGDLLRDPHARKVLDIIYHRCEYVDEMREFTEILDNEFDSKHQEIEQLFTCGQARGQIRPDLPPKLCAKMTHSLLGGILHDSLQDAGPNRRFAAFSNMQVVDFLFESLGYRAAAA</sequence>
<dbReference type="RefSeq" id="WP_311364324.1">
    <property type="nucleotide sequence ID" value="NZ_JAVRIC010000006.1"/>
</dbReference>
<proteinExistence type="predicted"/>
<dbReference type="SUPFAM" id="SSF46689">
    <property type="entry name" value="Homeodomain-like"/>
    <property type="match status" value="1"/>
</dbReference>
<evidence type="ECO:0000259" key="6">
    <source>
        <dbReference type="PROSITE" id="PS50977"/>
    </source>
</evidence>
<keyword evidence="8" id="KW-1185">Reference proteome</keyword>
<dbReference type="Pfam" id="PF08361">
    <property type="entry name" value="TetR_C_2"/>
    <property type="match status" value="1"/>
</dbReference>
<dbReference type="EMBL" id="JAVRIC010000006">
    <property type="protein sequence ID" value="MDT0496930.1"/>
    <property type="molecule type" value="Genomic_DNA"/>
</dbReference>
<evidence type="ECO:0000256" key="4">
    <source>
        <dbReference type="ARBA" id="ARBA00023163"/>
    </source>
</evidence>
<dbReference type="InterPro" id="IPR009057">
    <property type="entry name" value="Homeodomain-like_sf"/>
</dbReference>
<dbReference type="InterPro" id="IPR001647">
    <property type="entry name" value="HTH_TetR"/>
</dbReference>
<protein>
    <submittedName>
        <fullName evidence="7">TetR family transcriptional regulator</fullName>
    </submittedName>
</protein>
<dbReference type="Gene3D" id="1.10.357.10">
    <property type="entry name" value="Tetracycline Repressor, domain 2"/>
    <property type="match status" value="1"/>
</dbReference>
<evidence type="ECO:0000256" key="5">
    <source>
        <dbReference type="PROSITE-ProRule" id="PRU00335"/>
    </source>
</evidence>